<sequence>MRRVGKGCSGVETPLFEGMLVTKEPENQGEAEEQGDAEEQGNDDNAAEELVTAVDDVEDPTIQSPTPITPPPQQPQNIPLTSEVQPPPPQQQSPPPAQPRDAHFPMSLLQEALDAYAALARRVEYLEHDKVA</sequence>
<organism evidence="2">
    <name type="scientific">Tanacetum cinerariifolium</name>
    <name type="common">Dalmatian daisy</name>
    <name type="synonym">Chrysanthemum cinerariifolium</name>
    <dbReference type="NCBI Taxonomy" id="118510"/>
    <lineage>
        <taxon>Eukaryota</taxon>
        <taxon>Viridiplantae</taxon>
        <taxon>Streptophyta</taxon>
        <taxon>Embryophyta</taxon>
        <taxon>Tracheophyta</taxon>
        <taxon>Spermatophyta</taxon>
        <taxon>Magnoliopsida</taxon>
        <taxon>eudicotyledons</taxon>
        <taxon>Gunneridae</taxon>
        <taxon>Pentapetalae</taxon>
        <taxon>asterids</taxon>
        <taxon>campanulids</taxon>
        <taxon>Asterales</taxon>
        <taxon>Asteraceae</taxon>
        <taxon>Asteroideae</taxon>
        <taxon>Anthemideae</taxon>
        <taxon>Anthemidinae</taxon>
        <taxon>Tanacetum</taxon>
    </lineage>
</organism>
<reference evidence="2" key="1">
    <citation type="journal article" date="2019" name="Sci. Rep.">
        <title>Draft genome of Tanacetum cinerariifolium, the natural source of mosquito coil.</title>
        <authorList>
            <person name="Yamashiro T."/>
            <person name="Shiraishi A."/>
            <person name="Satake H."/>
            <person name="Nakayama K."/>
        </authorList>
    </citation>
    <scope>NUCLEOTIDE SEQUENCE</scope>
</reference>
<feature type="compositionally biased region" description="Pro residues" evidence="1">
    <location>
        <begin position="85"/>
        <end position="98"/>
    </location>
</feature>
<gene>
    <name evidence="2" type="ORF">Tci_892254</name>
</gene>
<protein>
    <submittedName>
        <fullName evidence="2">Uncharacterized protein</fullName>
    </submittedName>
</protein>
<evidence type="ECO:0000256" key="1">
    <source>
        <dbReference type="SAM" id="MobiDB-lite"/>
    </source>
</evidence>
<feature type="region of interest" description="Disordered" evidence="1">
    <location>
        <begin position="1"/>
        <end position="106"/>
    </location>
</feature>
<evidence type="ECO:0000313" key="2">
    <source>
        <dbReference type="EMBL" id="GFD20285.1"/>
    </source>
</evidence>
<proteinExistence type="predicted"/>
<dbReference type="EMBL" id="BKCJ011321052">
    <property type="protein sequence ID" value="GFD20285.1"/>
    <property type="molecule type" value="Genomic_DNA"/>
</dbReference>
<comment type="caution">
    <text evidence="2">The sequence shown here is derived from an EMBL/GenBank/DDBJ whole genome shotgun (WGS) entry which is preliminary data.</text>
</comment>
<feature type="compositionally biased region" description="Acidic residues" evidence="1">
    <location>
        <begin position="27"/>
        <end position="47"/>
    </location>
</feature>
<dbReference type="AlphaFoldDB" id="A0A699UAQ7"/>
<accession>A0A699UAQ7</accession>
<name>A0A699UAQ7_TANCI</name>